<gene>
    <name evidence="2" type="ORF">SDC9_114630</name>
</gene>
<protein>
    <submittedName>
        <fullName evidence="2">Uncharacterized protein</fullName>
    </submittedName>
</protein>
<dbReference type="AlphaFoldDB" id="A0A645BQR6"/>
<evidence type="ECO:0000313" key="2">
    <source>
        <dbReference type="EMBL" id="MPM67706.1"/>
    </source>
</evidence>
<feature type="region of interest" description="Disordered" evidence="1">
    <location>
        <begin position="1"/>
        <end position="84"/>
    </location>
</feature>
<feature type="compositionally biased region" description="Basic residues" evidence="1">
    <location>
        <begin position="49"/>
        <end position="60"/>
    </location>
</feature>
<organism evidence="2">
    <name type="scientific">bioreactor metagenome</name>
    <dbReference type="NCBI Taxonomy" id="1076179"/>
    <lineage>
        <taxon>unclassified sequences</taxon>
        <taxon>metagenomes</taxon>
        <taxon>ecological metagenomes</taxon>
    </lineage>
</organism>
<feature type="compositionally biased region" description="Basic and acidic residues" evidence="1">
    <location>
        <begin position="10"/>
        <end position="19"/>
    </location>
</feature>
<proteinExistence type="predicted"/>
<accession>A0A645BQR6</accession>
<sequence length="84" mass="9776">MQGDGSAKQTCDDAKRKAEVQTTPTMNHRHHGEHHDSIHAEPVECIRKAGPHIHSHKRSKNEKNQQEQRNDDSWKAKRRHHAFD</sequence>
<dbReference type="EMBL" id="VSSQ01021843">
    <property type="protein sequence ID" value="MPM67706.1"/>
    <property type="molecule type" value="Genomic_DNA"/>
</dbReference>
<feature type="compositionally biased region" description="Basic and acidic residues" evidence="1">
    <location>
        <begin position="33"/>
        <end position="47"/>
    </location>
</feature>
<comment type="caution">
    <text evidence="2">The sequence shown here is derived from an EMBL/GenBank/DDBJ whole genome shotgun (WGS) entry which is preliminary data.</text>
</comment>
<reference evidence="2" key="1">
    <citation type="submission" date="2019-08" db="EMBL/GenBank/DDBJ databases">
        <authorList>
            <person name="Kucharzyk K."/>
            <person name="Murdoch R.W."/>
            <person name="Higgins S."/>
            <person name="Loffler F."/>
        </authorList>
    </citation>
    <scope>NUCLEOTIDE SEQUENCE</scope>
</reference>
<evidence type="ECO:0000256" key="1">
    <source>
        <dbReference type="SAM" id="MobiDB-lite"/>
    </source>
</evidence>
<name>A0A645BQR6_9ZZZZ</name>
<feature type="compositionally biased region" description="Basic and acidic residues" evidence="1">
    <location>
        <begin position="61"/>
        <end position="75"/>
    </location>
</feature>